<comment type="caution">
    <text evidence="2">The sequence shown here is derived from an EMBL/GenBank/DDBJ whole genome shotgun (WGS) entry which is preliminary data.</text>
</comment>
<reference evidence="2 3" key="1">
    <citation type="submission" date="2018-05" db="EMBL/GenBank/DDBJ databases">
        <title>Genomic Encyclopedia of Type Strains, Phase IV (KMG-IV): sequencing the most valuable type-strain genomes for metagenomic binning, comparative biology and taxonomic classification.</title>
        <authorList>
            <person name="Goeker M."/>
        </authorList>
    </citation>
    <scope>NUCLEOTIDE SEQUENCE [LARGE SCALE GENOMIC DNA]</scope>
    <source>
        <strain evidence="2 3">DSM 24995</strain>
    </source>
</reference>
<proteinExistence type="predicted"/>
<feature type="region of interest" description="Disordered" evidence="1">
    <location>
        <begin position="97"/>
        <end position="140"/>
    </location>
</feature>
<evidence type="ECO:0000313" key="3">
    <source>
        <dbReference type="Proteomes" id="UP000248057"/>
    </source>
</evidence>
<evidence type="ECO:0008006" key="4">
    <source>
        <dbReference type="Google" id="ProtNLM"/>
    </source>
</evidence>
<keyword evidence="3" id="KW-1185">Reference proteome</keyword>
<sequence length="156" mass="17690">MPTQRDMNSFIRWKRQAGEPMGEKKNRERFSIKFNENDPAHNAVIRLLEKQGPHSKAQFLVNAVLHYIHCPETPDITVPPAVDRAAIEEVVAEILERKGKETVKQSSRIPDEREESVTEQGTVKQEQKEDTGPPQKEIDQATLALIADTMSAFRSS</sequence>
<gene>
    <name evidence="2" type="ORF">DFR60_10477</name>
</gene>
<dbReference type="Proteomes" id="UP000248057">
    <property type="component" value="Unassembled WGS sequence"/>
</dbReference>
<protein>
    <recommendedName>
        <fullName evidence="4">Plasmid segregation centromere-binding protein ParR</fullName>
    </recommendedName>
</protein>
<dbReference type="EMBL" id="QJKD01000004">
    <property type="protein sequence ID" value="PXX54252.1"/>
    <property type="molecule type" value="Genomic_DNA"/>
</dbReference>
<organism evidence="2 3">
    <name type="scientific">Hungatella effluvii</name>
    <dbReference type="NCBI Taxonomy" id="1096246"/>
    <lineage>
        <taxon>Bacteria</taxon>
        <taxon>Bacillati</taxon>
        <taxon>Bacillota</taxon>
        <taxon>Clostridia</taxon>
        <taxon>Lachnospirales</taxon>
        <taxon>Lachnospiraceae</taxon>
        <taxon>Hungatella</taxon>
    </lineage>
</organism>
<dbReference type="AlphaFoldDB" id="A0A2V3Y6U0"/>
<name>A0A2V3Y6U0_9FIRM</name>
<feature type="compositionally biased region" description="Basic and acidic residues" evidence="1">
    <location>
        <begin position="125"/>
        <end position="139"/>
    </location>
</feature>
<accession>A0A2V3Y6U0</accession>
<evidence type="ECO:0000256" key="1">
    <source>
        <dbReference type="SAM" id="MobiDB-lite"/>
    </source>
</evidence>
<evidence type="ECO:0000313" key="2">
    <source>
        <dbReference type="EMBL" id="PXX54252.1"/>
    </source>
</evidence>